<name>A0A930UGL6_9GAMM</name>
<proteinExistence type="predicted"/>
<protein>
    <submittedName>
        <fullName evidence="1">Uncharacterized protein</fullName>
    </submittedName>
</protein>
<dbReference type="Proteomes" id="UP000604381">
    <property type="component" value="Unassembled WGS sequence"/>
</dbReference>
<gene>
    <name evidence="1" type="ORF">ISN26_00085</name>
</gene>
<reference evidence="1" key="1">
    <citation type="submission" date="2020-10" db="EMBL/GenBank/DDBJ databases">
        <title>An improved Amphimedon queenslandica hologenome assembly reveals how three proteobacterial symbionts can extend the metabolic phenotypic of their marine sponge host.</title>
        <authorList>
            <person name="Degnan B."/>
            <person name="Degnan S."/>
            <person name="Xiang X."/>
        </authorList>
    </citation>
    <scope>NUCLEOTIDE SEQUENCE</scope>
    <source>
        <strain evidence="1">AqS2</strain>
    </source>
</reference>
<dbReference type="AlphaFoldDB" id="A0A930UGL6"/>
<organism evidence="1 2">
    <name type="scientific">Candidatus Amphirhobacter heronislandensis</name>
    <dbReference type="NCBI Taxonomy" id="1732024"/>
    <lineage>
        <taxon>Bacteria</taxon>
        <taxon>Pseudomonadati</taxon>
        <taxon>Pseudomonadota</taxon>
        <taxon>Gammaproteobacteria</taxon>
        <taxon>Candidatus Tethybacterales</taxon>
        <taxon>Candidatus Tethybacteraceae</taxon>
        <taxon>Candidatus Amphirhobacter</taxon>
    </lineage>
</organism>
<sequence>MAATYKVEFILEDWMLKGLESGKYDIVGGNLLKKEGRQVVKWLNAANITPPEEVNSVLGNAVQFAQGAASPAFVTSVVNLALGVAIFRKLERIEDRIDEAIHLLRKVSHRVDDIYDETVRGNGHGLIVGGLALFQEARISSDYEDILRDARKDLVRGISNVEYWLQSTPSEKLLDRLNLVEELSTSLVMASIVKAQILRILEKSPIDSVPIPIKEALETIDHLEQRLGIRRRKDTVPTTAQLKGRKLVKSNKALKIAANESLNLQLAFIQGNYILTNPI</sequence>
<keyword evidence="2" id="KW-1185">Reference proteome</keyword>
<comment type="caution">
    <text evidence="1">The sequence shown here is derived from an EMBL/GenBank/DDBJ whole genome shotgun (WGS) entry which is preliminary data.</text>
</comment>
<evidence type="ECO:0000313" key="2">
    <source>
        <dbReference type="Proteomes" id="UP000604381"/>
    </source>
</evidence>
<evidence type="ECO:0000313" key="1">
    <source>
        <dbReference type="EMBL" id="MBF2734492.1"/>
    </source>
</evidence>
<accession>A0A930UGL6</accession>
<dbReference type="EMBL" id="JADHEI010000004">
    <property type="protein sequence ID" value="MBF2734492.1"/>
    <property type="molecule type" value="Genomic_DNA"/>
</dbReference>